<keyword evidence="5 6" id="KW-0472">Membrane</keyword>
<comment type="caution">
    <text evidence="7">The sequence shown here is derived from an EMBL/GenBank/DDBJ whole genome shotgun (WGS) entry which is preliminary data.</text>
</comment>
<dbReference type="PANTHER" id="PTHR42948:SF1">
    <property type="entry name" value="TRANSPORTER"/>
    <property type="match status" value="1"/>
</dbReference>
<evidence type="ECO:0000313" key="8">
    <source>
        <dbReference type="Proteomes" id="UP000609849"/>
    </source>
</evidence>
<keyword evidence="4 6" id="KW-1133">Transmembrane helix</keyword>
<evidence type="ECO:0000313" key="7">
    <source>
        <dbReference type="EMBL" id="MBC5995193.1"/>
    </source>
</evidence>
<dbReference type="RefSeq" id="WP_153972894.1">
    <property type="nucleotide sequence ID" value="NZ_JACRWE010000001.1"/>
</dbReference>
<dbReference type="EMBL" id="JACRWE010000001">
    <property type="protein sequence ID" value="MBC5995193.1"/>
    <property type="molecule type" value="Genomic_DNA"/>
</dbReference>
<evidence type="ECO:0000256" key="3">
    <source>
        <dbReference type="ARBA" id="ARBA00022692"/>
    </source>
</evidence>
<dbReference type="InterPro" id="IPR047218">
    <property type="entry name" value="YocR/YhdH-like"/>
</dbReference>
<feature type="transmembrane region" description="Helical" evidence="6">
    <location>
        <begin position="269"/>
        <end position="288"/>
    </location>
</feature>
<feature type="transmembrane region" description="Helical" evidence="6">
    <location>
        <begin position="45"/>
        <end position="66"/>
    </location>
</feature>
<name>A0ABR7JJU0_9FIRM</name>
<dbReference type="InterPro" id="IPR037272">
    <property type="entry name" value="SNS_sf"/>
</dbReference>
<feature type="transmembrane region" description="Helical" evidence="6">
    <location>
        <begin position="226"/>
        <end position="248"/>
    </location>
</feature>
<accession>A0ABR7JJU0</accession>
<keyword evidence="3 6" id="KW-0812">Transmembrane</keyword>
<organism evidence="7 8">
    <name type="scientific">Romboutsia faecis</name>
    <dbReference type="NCBI Taxonomy" id="2764597"/>
    <lineage>
        <taxon>Bacteria</taxon>
        <taxon>Bacillati</taxon>
        <taxon>Bacillota</taxon>
        <taxon>Clostridia</taxon>
        <taxon>Peptostreptococcales</taxon>
        <taxon>Peptostreptococcaceae</taxon>
        <taxon>Romboutsia</taxon>
    </lineage>
</organism>
<dbReference type="NCBIfam" id="NF037979">
    <property type="entry name" value="Na_transp"/>
    <property type="match status" value="1"/>
</dbReference>
<evidence type="ECO:0000256" key="5">
    <source>
        <dbReference type="ARBA" id="ARBA00023136"/>
    </source>
</evidence>
<evidence type="ECO:0000256" key="2">
    <source>
        <dbReference type="ARBA" id="ARBA00022448"/>
    </source>
</evidence>
<dbReference type="Proteomes" id="UP000609849">
    <property type="component" value="Unassembled WGS sequence"/>
</dbReference>
<gene>
    <name evidence="7" type="ORF">H8923_00340</name>
</gene>
<keyword evidence="2" id="KW-0813">Transport</keyword>
<feature type="transmembrane region" description="Helical" evidence="6">
    <location>
        <begin position="379"/>
        <end position="402"/>
    </location>
</feature>
<feature type="transmembrane region" description="Helical" evidence="6">
    <location>
        <begin position="183"/>
        <end position="206"/>
    </location>
</feature>
<evidence type="ECO:0000256" key="1">
    <source>
        <dbReference type="ARBA" id="ARBA00004141"/>
    </source>
</evidence>
<keyword evidence="8" id="KW-1185">Reference proteome</keyword>
<evidence type="ECO:0000256" key="6">
    <source>
        <dbReference type="SAM" id="Phobius"/>
    </source>
</evidence>
<feature type="transmembrane region" description="Helical" evidence="6">
    <location>
        <begin position="144"/>
        <end position="171"/>
    </location>
</feature>
<dbReference type="PRINTS" id="PR00176">
    <property type="entry name" value="NANEUSMPORT"/>
</dbReference>
<evidence type="ECO:0000256" key="4">
    <source>
        <dbReference type="ARBA" id="ARBA00022989"/>
    </source>
</evidence>
<sequence length="447" mass="48042">MSNKNIAKEENRDTFNSKIGFILACIGSAVGMGNIWMFPYRAGQFGGAAFLIPYILFLVILGYTGLMGEFAFGRMTQTGPIGAFEKAMKMGKKNKKIGTILGVIPVLGAFGIATGYAVVAGWFIRFLVGSVTGEMFNAPDSGAYFGEIAGSFGSIGWHLLALIITASILILGVSNGIEKVNKVMMPIFFALFLVILVRVLSLEGSIDGVKYLLVPKWEFLGNPKTWIYALGQAFFSLSLAGSGMLVYGSYLKKDIDIPNCAKNTTVFDTIAAITAGLVIIPAVFAFGLDPTAGPPLLFITLPMVFKQMPAGQLFAVLFFISVLFASITSLMNLLEVPIEAIQNKLKLSRKTSVIVVCIVAFGIGIFLENGDILGTWMDFVSIYAIPVGALLAGIMFFWVIGVNIARKEIEMGSSKPLGKSFEFMAKYVFVILTIVVIIGGIIYGGIG</sequence>
<feature type="transmembrane region" description="Helical" evidence="6">
    <location>
        <begin position="308"/>
        <end position="330"/>
    </location>
</feature>
<comment type="subcellular location">
    <subcellularLocation>
        <location evidence="1">Membrane</location>
        <topology evidence="1">Multi-pass membrane protein</topology>
    </subcellularLocation>
</comment>
<protein>
    <submittedName>
        <fullName evidence="7">Sodium-dependent transporter</fullName>
    </submittedName>
</protein>
<dbReference type="PROSITE" id="PS50267">
    <property type="entry name" value="NA_NEUROTRAN_SYMP_3"/>
    <property type="match status" value="1"/>
</dbReference>
<dbReference type="InterPro" id="IPR000175">
    <property type="entry name" value="Na/ntran_symport"/>
</dbReference>
<feature type="transmembrane region" description="Helical" evidence="6">
    <location>
        <begin position="423"/>
        <end position="446"/>
    </location>
</feature>
<reference evidence="7 8" key="1">
    <citation type="submission" date="2020-08" db="EMBL/GenBank/DDBJ databases">
        <authorList>
            <person name="Liu C."/>
            <person name="Sun Q."/>
        </authorList>
    </citation>
    <scope>NUCLEOTIDE SEQUENCE [LARGE SCALE GENOMIC DNA]</scope>
    <source>
        <strain evidence="7 8">NSJ-18</strain>
    </source>
</reference>
<dbReference type="Pfam" id="PF00209">
    <property type="entry name" value="SNF"/>
    <property type="match status" value="2"/>
</dbReference>
<dbReference type="PANTHER" id="PTHR42948">
    <property type="entry name" value="TRANSPORTER"/>
    <property type="match status" value="1"/>
</dbReference>
<feature type="transmembrane region" description="Helical" evidence="6">
    <location>
        <begin position="21"/>
        <end position="39"/>
    </location>
</feature>
<feature type="transmembrane region" description="Helical" evidence="6">
    <location>
        <begin position="351"/>
        <end position="367"/>
    </location>
</feature>
<dbReference type="SUPFAM" id="SSF161070">
    <property type="entry name" value="SNF-like"/>
    <property type="match status" value="1"/>
</dbReference>
<dbReference type="CDD" id="cd10336">
    <property type="entry name" value="SLC6sbd_Tyt1-Like"/>
    <property type="match status" value="1"/>
</dbReference>
<feature type="transmembrane region" description="Helical" evidence="6">
    <location>
        <begin position="97"/>
        <end position="124"/>
    </location>
</feature>
<proteinExistence type="predicted"/>